<name>A0A2P2P560_RHIMU</name>
<proteinExistence type="predicted"/>
<dbReference type="EMBL" id="GGEC01069411">
    <property type="protein sequence ID" value="MBX49895.1"/>
    <property type="molecule type" value="Transcribed_RNA"/>
</dbReference>
<reference evidence="1" key="1">
    <citation type="submission" date="2018-02" db="EMBL/GenBank/DDBJ databases">
        <title>Rhizophora mucronata_Transcriptome.</title>
        <authorList>
            <person name="Meera S.P."/>
            <person name="Sreeshan A."/>
            <person name="Augustine A."/>
        </authorList>
    </citation>
    <scope>NUCLEOTIDE SEQUENCE</scope>
    <source>
        <tissue evidence="1">Leaf</tissue>
    </source>
</reference>
<protein>
    <submittedName>
        <fullName evidence="1">Uncharacterized protein</fullName>
    </submittedName>
</protein>
<organism evidence="1">
    <name type="scientific">Rhizophora mucronata</name>
    <name type="common">Asiatic mangrove</name>
    <dbReference type="NCBI Taxonomy" id="61149"/>
    <lineage>
        <taxon>Eukaryota</taxon>
        <taxon>Viridiplantae</taxon>
        <taxon>Streptophyta</taxon>
        <taxon>Embryophyta</taxon>
        <taxon>Tracheophyta</taxon>
        <taxon>Spermatophyta</taxon>
        <taxon>Magnoliopsida</taxon>
        <taxon>eudicotyledons</taxon>
        <taxon>Gunneridae</taxon>
        <taxon>Pentapetalae</taxon>
        <taxon>rosids</taxon>
        <taxon>fabids</taxon>
        <taxon>Malpighiales</taxon>
        <taxon>Rhizophoraceae</taxon>
        <taxon>Rhizophora</taxon>
    </lineage>
</organism>
<accession>A0A2P2P560</accession>
<evidence type="ECO:0000313" key="1">
    <source>
        <dbReference type="EMBL" id="MBX49895.1"/>
    </source>
</evidence>
<sequence>MSTVVTVSKLLKAL</sequence>